<dbReference type="InterPro" id="IPR045116">
    <property type="entry name" value="Clp1/Grc3"/>
</dbReference>
<evidence type="ECO:0000256" key="12">
    <source>
        <dbReference type="SAM" id="MobiDB-lite"/>
    </source>
</evidence>
<feature type="compositionally biased region" description="Low complexity" evidence="12">
    <location>
        <begin position="495"/>
        <end position="506"/>
    </location>
</feature>
<feature type="region of interest" description="Disordered" evidence="12">
    <location>
        <begin position="472"/>
        <end position="506"/>
    </location>
</feature>
<dbReference type="Pfam" id="PF16575">
    <property type="entry name" value="CLP1_P"/>
    <property type="match status" value="1"/>
</dbReference>
<evidence type="ECO:0000256" key="10">
    <source>
        <dbReference type="ARBA" id="ARBA00022840"/>
    </source>
</evidence>
<sequence>MATNKRRKLDGSGNGSGNGSGSGNSTPTAEANQTQSSESEKGRPDRILIRQYSSFKPNKKNLQKKAGGRLVLTTQAGERLVILGSFGIKVREGEATVAGAILTPVDDVQWVHAPHCHAVPVLRTADDTVLELHPHPAAKGLRQLANLNPGFAKLWNETANEADSKARSSTFEIIYTSQDVPKRAVLQELVSPAEWNKKLSGLVAAKRKGTPVIFMCGPKSSGKSTFGRLLANRLMTDRGGTRNKPWSTVMVLDVDPGQPEYSPPGVISLCKITTPNLSPSFCHPTLSPAEGQVRAHAIASVTPAQDPAHFIECVLDLFAHYQQGPDAKCPLVINTPGWIQGTGLDILTELIASIQPTEVIYMSQDGPDETVNTLRSACTTTTLPTPFSSLPSQPNDSAPARTSLHFRTMQTMSYFHLAHQHQTSPLPSWNPTPLTALRPWRVRYPAPDLLAEAINGTVLALVKVENRAAAFAATAASSSPRPSTTPHPLKTPKYRSSPTRRASPSPRHSRFLCLVLVRGIDPSNHELQLLTPLPRETVASLAGSGAAAEQLVLVAGGSTRPRGRTARTCI</sequence>
<dbReference type="GO" id="GO:0005730">
    <property type="term" value="C:nucleolus"/>
    <property type="evidence" value="ECO:0007669"/>
    <property type="project" value="UniProtKB-SubCell"/>
</dbReference>
<name>A0AAD4I525_9PEZI</name>
<dbReference type="AlphaFoldDB" id="A0AAD4I525"/>
<keyword evidence="7" id="KW-0808">Transferase</keyword>
<comment type="caution">
    <text evidence="14">The sequence shown here is derived from an EMBL/GenBank/DDBJ whole genome shotgun (WGS) entry which is preliminary data.</text>
</comment>
<evidence type="ECO:0000256" key="5">
    <source>
        <dbReference type="ARBA" id="ARBA00019824"/>
    </source>
</evidence>
<dbReference type="Proteomes" id="UP001197093">
    <property type="component" value="Unassembled WGS sequence"/>
</dbReference>
<organism evidence="14 15">
    <name type="scientific">Staphylotrichum longicolle</name>
    <dbReference type="NCBI Taxonomy" id="669026"/>
    <lineage>
        <taxon>Eukaryota</taxon>
        <taxon>Fungi</taxon>
        <taxon>Dikarya</taxon>
        <taxon>Ascomycota</taxon>
        <taxon>Pezizomycotina</taxon>
        <taxon>Sordariomycetes</taxon>
        <taxon>Sordariomycetidae</taxon>
        <taxon>Sordariales</taxon>
        <taxon>Chaetomiaceae</taxon>
        <taxon>Staphylotrichum</taxon>
    </lineage>
</organism>
<protein>
    <recommendedName>
        <fullName evidence="5">Polynucleotide 5'-hydroxyl-kinase GRC3</fullName>
    </recommendedName>
    <alternativeName>
        <fullName evidence="4">Polynucleotide 5'-hydroxyl-kinase grc3</fullName>
    </alternativeName>
</protein>
<accession>A0AAD4I525</accession>
<keyword evidence="11" id="KW-0539">Nucleus</keyword>
<dbReference type="PANTHER" id="PTHR12755">
    <property type="entry name" value="CLEAVAGE/POLYADENYLATION FACTOR IA SUBUNIT CLP1P"/>
    <property type="match status" value="1"/>
</dbReference>
<dbReference type="InterPro" id="IPR032319">
    <property type="entry name" value="CLP1_P"/>
</dbReference>
<keyword evidence="6" id="KW-0698">rRNA processing</keyword>
<comment type="similarity">
    <text evidence="3">Belongs to the Clp1 family. NOL9/GRC3 subfamily.</text>
</comment>
<evidence type="ECO:0000256" key="1">
    <source>
        <dbReference type="ARBA" id="ARBA00003798"/>
    </source>
</evidence>
<feature type="region of interest" description="Disordered" evidence="12">
    <location>
        <begin position="1"/>
        <end position="46"/>
    </location>
</feature>
<feature type="compositionally biased region" description="Gly residues" evidence="12">
    <location>
        <begin position="12"/>
        <end position="22"/>
    </location>
</feature>
<reference evidence="14" key="1">
    <citation type="submission" date="2023-02" db="EMBL/GenBank/DDBJ databases">
        <authorList>
            <person name="Palmer J.M."/>
        </authorList>
    </citation>
    <scope>NUCLEOTIDE SEQUENCE</scope>
    <source>
        <strain evidence="14">FW57</strain>
    </source>
</reference>
<evidence type="ECO:0000256" key="6">
    <source>
        <dbReference type="ARBA" id="ARBA00022552"/>
    </source>
</evidence>
<keyword evidence="9" id="KW-0418">Kinase</keyword>
<comment type="function">
    <text evidence="1">Polynucleotide 5'-kinase involved in rRNA processing.</text>
</comment>
<comment type="subcellular location">
    <subcellularLocation>
        <location evidence="2">Nucleus</location>
        <location evidence="2">Nucleolus</location>
    </subcellularLocation>
</comment>
<keyword evidence="8" id="KW-0547">Nucleotide-binding</keyword>
<evidence type="ECO:0000256" key="2">
    <source>
        <dbReference type="ARBA" id="ARBA00004604"/>
    </source>
</evidence>
<dbReference type="EMBL" id="JAHCVI010000001">
    <property type="protein sequence ID" value="KAG7293790.1"/>
    <property type="molecule type" value="Genomic_DNA"/>
</dbReference>
<evidence type="ECO:0000256" key="8">
    <source>
        <dbReference type="ARBA" id="ARBA00022741"/>
    </source>
</evidence>
<dbReference type="SUPFAM" id="SSF52540">
    <property type="entry name" value="P-loop containing nucleoside triphosphate hydrolases"/>
    <property type="match status" value="1"/>
</dbReference>
<gene>
    <name evidence="14" type="ORF">NEMBOFW57_003847</name>
</gene>
<evidence type="ECO:0000256" key="4">
    <source>
        <dbReference type="ARBA" id="ARBA00018706"/>
    </source>
</evidence>
<keyword evidence="15" id="KW-1185">Reference proteome</keyword>
<evidence type="ECO:0000256" key="3">
    <source>
        <dbReference type="ARBA" id="ARBA00011003"/>
    </source>
</evidence>
<dbReference type="InterPro" id="IPR027417">
    <property type="entry name" value="P-loop_NTPase"/>
</dbReference>
<evidence type="ECO:0000259" key="13">
    <source>
        <dbReference type="Pfam" id="PF16575"/>
    </source>
</evidence>
<evidence type="ECO:0000256" key="11">
    <source>
        <dbReference type="ARBA" id="ARBA00023242"/>
    </source>
</evidence>
<evidence type="ECO:0000256" key="9">
    <source>
        <dbReference type="ARBA" id="ARBA00022777"/>
    </source>
</evidence>
<feature type="compositionally biased region" description="Low complexity" evidence="12">
    <location>
        <begin position="472"/>
        <end position="486"/>
    </location>
</feature>
<dbReference type="GO" id="GO:0005524">
    <property type="term" value="F:ATP binding"/>
    <property type="evidence" value="ECO:0007669"/>
    <property type="project" value="UniProtKB-KW"/>
</dbReference>
<dbReference type="FunFam" id="3.40.50.300:FF:001156">
    <property type="entry name" value="Polynucleotide 5-hydroxyl-kinase grc3"/>
    <property type="match status" value="1"/>
</dbReference>
<dbReference type="GO" id="GO:0051731">
    <property type="term" value="F:polynucleotide 5'-hydroxyl-kinase activity"/>
    <property type="evidence" value="ECO:0007669"/>
    <property type="project" value="InterPro"/>
</dbReference>
<proteinExistence type="inferred from homology"/>
<dbReference type="PANTHER" id="PTHR12755:SF3">
    <property type="entry name" value="POLYNUCLEOTIDE 5'-HYDROXYL-KINASE NOL9"/>
    <property type="match status" value="1"/>
</dbReference>
<feature type="domain" description="Clp1 P-loop" evidence="13">
    <location>
        <begin position="217"/>
        <end position="416"/>
    </location>
</feature>
<evidence type="ECO:0000256" key="7">
    <source>
        <dbReference type="ARBA" id="ARBA00022679"/>
    </source>
</evidence>
<dbReference type="Gene3D" id="3.40.50.300">
    <property type="entry name" value="P-loop containing nucleotide triphosphate hydrolases"/>
    <property type="match status" value="1"/>
</dbReference>
<evidence type="ECO:0000313" key="14">
    <source>
        <dbReference type="EMBL" id="KAG7293790.1"/>
    </source>
</evidence>
<keyword evidence="10" id="KW-0067">ATP-binding</keyword>
<evidence type="ECO:0000313" key="15">
    <source>
        <dbReference type="Proteomes" id="UP001197093"/>
    </source>
</evidence>
<dbReference type="GO" id="GO:0000448">
    <property type="term" value="P:cleavage in ITS2 between 5.8S rRNA and LSU-rRNA of tricistronic rRNA transcript (SSU-rRNA, 5.8S rRNA, LSU-rRNA)"/>
    <property type="evidence" value="ECO:0007669"/>
    <property type="project" value="TreeGrafter"/>
</dbReference>
<feature type="compositionally biased region" description="Polar residues" evidence="12">
    <location>
        <begin position="26"/>
        <end position="37"/>
    </location>
</feature>